<keyword evidence="3" id="KW-1185">Reference proteome</keyword>
<evidence type="ECO:0000313" key="3">
    <source>
        <dbReference type="Proteomes" id="UP000061382"/>
    </source>
</evidence>
<dbReference type="KEGG" id="rti:DC20_01985"/>
<evidence type="ECO:0000256" key="1">
    <source>
        <dbReference type="SAM" id="MobiDB-lite"/>
    </source>
</evidence>
<dbReference type="AlphaFoldDB" id="A0A0P0BZP6"/>
<feature type="region of interest" description="Disordered" evidence="1">
    <location>
        <begin position="92"/>
        <end position="190"/>
    </location>
</feature>
<feature type="compositionally biased region" description="Low complexity" evidence="1">
    <location>
        <begin position="167"/>
        <end position="184"/>
    </location>
</feature>
<name>A0A0P0BZP6_9BACT</name>
<accession>A0A0P0BZP6</accession>
<evidence type="ECO:0000313" key="2">
    <source>
        <dbReference type="EMBL" id="ALI97966.1"/>
    </source>
</evidence>
<sequence>MDYSESLLRYSSVLDRFWIKQTRIKAQNMAQKIKKFIKLNSSSSLHLSIVALKNKLCRMRSAYFKSLLLVAAVVLSGASALAQPVFTSEPALTGSTPLLTSSEGAQTSSEDALATLPSPEIEDGSKQDKPRKAKDKKGSDQSDKEKNEIKEVATAKRQDKPEKVSSAGRPQSAARPGRGAASSAVKAAGNVTKAVKATKPIKVGGVGVGRIKVGKN</sequence>
<organism evidence="2 3">
    <name type="scientific">Rufibacter tibetensis</name>
    <dbReference type="NCBI Taxonomy" id="512763"/>
    <lineage>
        <taxon>Bacteria</taxon>
        <taxon>Pseudomonadati</taxon>
        <taxon>Bacteroidota</taxon>
        <taxon>Cytophagia</taxon>
        <taxon>Cytophagales</taxon>
        <taxon>Hymenobacteraceae</taxon>
        <taxon>Rufibacter</taxon>
    </lineage>
</organism>
<reference evidence="2 3" key="1">
    <citation type="submission" date="2015-08" db="EMBL/GenBank/DDBJ databases">
        <title>Complete genome sequence of Rufibacter tibetensis strain 1351t, a radiation-resistant bacterium from tibet plateau.</title>
        <authorList>
            <person name="Dai J."/>
        </authorList>
    </citation>
    <scope>NUCLEOTIDE SEQUENCE [LARGE SCALE GENOMIC DNA]</scope>
    <source>
        <strain evidence="2 3">1351</strain>
    </source>
</reference>
<dbReference type="EMBL" id="CP012643">
    <property type="protein sequence ID" value="ALI97966.1"/>
    <property type="molecule type" value="Genomic_DNA"/>
</dbReference>
<dbReference type="PATRIC" id="fig|512763.3.peg.445"/>
<feature type="compositionally biased region" description="Basic and acidic residues" evidence="1">
    <location>
        <begin position="123"/>
        <end position="163"/>
    </location>
</feature>
<dbReference type="STRING" id="512763.DC20_01985"/>
<protein>
    <submittedName>
        <fullName evidence="2">Uncharacterized protein</fullName>
    </submittedName>
</protein>
<feature type="compositionally biased region" description="Polar residues" evidence="1">
    <location>
        <begin position="93"/>
        <end position="110"/>
    </location>
</feature>
<proteinExistence type="predicted"/>
<dbReference type="Proteomes" id="UP000061382">
    <property type="component" value="Chromosome"/>
</dbReference>
<gene>
    <name evidence="2" type="ORF">DC20_01985</name>
</gene>